<dbReference type="Gene3D" id="3.40.630.10">
    <property type="entry name" value="Zn peptidases"/>
    <property type="match status" value="1"/>
</dbReference>
<evidence type="ECO:0000256" key="6">
    <source>
        <dbReference type="ARBA" id="ARBA00022679"/>
    </source>
</evidence>
<dbReference type="FunFam" id="3.40.630.10:FF:000165">
    <property type="entry name" value="Glucan 1,4-alpha-glucosidase, putative"/>
    <property type="match status" value="1"/>
</dbReference>
<comment type="function">
    <text evidence="1">Extracellular metalloprotease that contributes to pathogenicity.</text>
</comment>
<sequence>MSNDDLKGLEPKANKTNYVGSDSEEGRLHVAAENKRQIGVLSASMLIFNRVIGTGIFATPGSILALLGSPGLALIIWVVGSIIAAAGTAVYLEWGTGIPKNGGEKNYLEFIYRKPKFLVTGIYASYIILMGWASGNSVVFGEYILHAANKEVDRWNQRGIGLACITTAFIIHGTALKWGLRLQNALGIIKLIIVFIMIICGFVALGGHLKTDEKPNNFSNAFEGTTGSAYGVVTALYNVIWSFVGYSNANYALSETRNPVRTLKIAAPTAIISVSIIYILVNIAYFAAVSKAEIIASERLVAASLFRNVMGPAAERAMSVFVALSAFGNVLSVIFSQGRLVQELGREGILPFSRLWASNRPFNAPLAGLFEHWVICVIVILAPPPGDAYNFILNLISYPLAIVNTFVAGGLVHLYLHGAKYNWNPPIKATLPVTVFFLLSNMYLVIAPFIAPDDPSQNQYKSMPYYIHCVVGIAILVAGAIYWLIWAVILPKIGGYKLVRELYGINYDPMASNNRGNTKHRFQSTENITFIQVQFFLTSETRSHYRIQGPTRSSSSVPVLPPKMTSLRSYFYPRLPRNHDYTRQNITEIMSKLLRLRARPLTWGSSFTARQFSTTRPALAVRGGSKLFKDADAAVADIKSGSTLLSSGFGLCGVADTLIGALNRRGRDSLNSLTAVSNNAGVEGKGGLATLTSAGQVDRLILSYLGNNKVLEKKYLTGELAIELCPQGTLAERIRAAGAGIPAFFTPTAAHTLLQDGEIPVRLDKSGAVVEKGRKRETREFNGRTFLMETAIEGDVAIIRAWKADKEGNCVFRYATKAFGPIMAKAAKLTIVEAENIVEVGAIDPNDVDLPGIFVDRVVPSTAEKNIEVLKLREEGSDGPPKATNEAQERRNRIARRASKELKPGYYVNLGVGIPTLAVSFLPADSTVHIQSENGILGMGAYPTKDEVDPDIINAGKETVTLVPGASVFDSAESFGMIRGGHVDVSILGALQVSAVGDLANYMIPGKVFKGMGGAMDLVANPDNTKIVVATEHCAKDGSSKIKQQCTLPLTGARVNLRRGYSIVSLLTLALGALAVPKTEIKSYDGYKVFRVNTHGKAAIKEKLTPVTFDEWEHGYQHVDIVVAPNDISAFESLKLDYTTLHENLGTSITGESVSRKKWKRQADDDSWFDEFHNYEDHIDYFRDLQAQFPNNSKLVSSGKSYQKRNIYGLHLWGDDGPGKPAVLYHGTVHAREWISGPTLEYITLQLVKGFKSGDEDVQTYLNKYDFYIFPFVNPDGFVYSTTADRLWRKNRQPPPATAANQSCYGRDINRNWEFGWDSNKRGASTDPCSQVYRGEKPADTPENQGLDKFVRQLRDTVGIALYIDWHSYGQYILSPFGYKEDLYAPELGKWTKAAALVSEAIRESTDDHTTYTFGPSGAVLYVTTGAAPDHVYSVGGAKFSYTIEQRDTGENGFVLPPEQIRPNAEEQWAGQKVLLSLLDETFFDGKGPALYQGQT</sequence>
<dbReference type="InterPro" id="IPR002293">
    <property type="entry name" value="AA/rel_permease1"/>
</dbReference>
<feature type="compositionally biased region" description="Basic and acidic residues" evidence="16">
    <location>
        <begin position="1"/>
        <end position="13"/>
    </location>
</feature>
<dbReference type="Pfam" id="PF01144">
    <property type="entry name" value="CoA_trans"/>
    <property type="match status" value="2"/>
</dbReference>
<feature type="transmembrane region" description="Helical" evidence="17">
    <location>
        <begin position="317"/>
        <end position="341"/>
    </location>
</feature>
<keyword evidence="5" id="KW-0964">Secreted</keyword>
<feature type="region of interest" description="Disordered" evidence="16">
    <location>
        <begin position="1"/>
        <end position="20"/>
    </location>
</feature>
<dbReference type="EMBL" id="CABFJX010000346">
    <property type="protein sequence ID" value="VTT72578.1"/>
    <property type="molecule type" value="Genomic_DNA"/>
</dbReference>
<dbReference type="InterPro" id="IPR000834">
    <property type="entry name" value="Peptidase_M14"/>
</dbReference>
<dbReference type="GO" id="GO:0008410">
    <property type="term" value="F:CoA-transferase activity"/>
    <property type="evidence" value="ECO:0007669"/>
    <property type="project" value="InterPro"/>
</dbReference>
<feature type="transmembrane region" description="Helical" evidence="17">
    <location>
        <begin position="155"/>
        <end position="176"/>
    </location>
</feature>
<dbReference type="Gene3D" id="3.40.1080.10">
    <property type="entry name" value="Glutaconate Coenzyme A-transferase"/>
    <property type="match status" value="2"/>
</dbReference>
<dbReference type="PANTHER" id="PTHR13707:SF60">
    <property type="entry name" value="ACETATE COA-TRANSFERASE SUBUNIT ALPHA"/>
    <property type="match status" value="1"/>
</dbReference>
<dbReference type="GO" id="GO:0022857">
    <property type="term" value="F:transmembrane transporter activity"/>
    <property type="evidence" value="ECO:0007669"/>
    <property type="project" value="InterPro"/>
</dbReference>
<evidence type="ECO:0000256" key="14">
    <source>
        <dbReference type="ARBA" id="ARBA00023145"/>
    </source>
</evidence>
<evidence type="ECO:0000256" key="13">
    <source>
        <dbReference type="ARBA" id="ARBA00023136"/>
    </source>
</evidence>
<evidence type="ECO:0000256" key="2">
    <source>
        <dbReference type="ARBA" id="ARBA00004141"/>
    </source>
</evidence>
<gene>
    <name evidence="19" type="ORF">C2S_8664</name>
</gene>
<keyword evidence="12" id="KW-0843">Virulence</keyword>
<keyword evidence="7 17" id="KW-0812">Transmembrane</keyword>
<dbReference type="GO" id="GO:0006508">
    <property type="term" value="P:proteolysis"/>
    <property type="evidence" value="ECO:0007669"/>
    <property type="project" value="InterPro"/>
</dbReference>
<feature type="transmembrane region" description="Helical" evidence="17">
    <location>
        <begin position="395"/>
        <end position="417"/>
    </location>
</feature>
<evidence type="ECO:0000256" key="5">
    <source>
        <dbReference type="ARBA" id="ARBA00022525"/>
    </source>
</evidence>
<feature type="transmembrane region" description="Helical" evidence="17">
    <location>
        <begin position="265"/>
        <end position="288"/>
    </location>
</feature>
<dbReference type="Pfam" id="PF00246">
    <property type="entry name" value="Peptidase_M14"/>
    <property type="match status" value="1"/>
</dbReference>
<accession>A0A9Q9RMZ6</accession>
<feature type="transmembrane region" description="Helical" evidence="17">
    <location>
        <begin position="229"/>
        <end position="253"/>
    </location>
</feature>
<feature type="transmembrane region" description="Helical" evidence="17">
    <location>
        <begin position="117"/>
        <end position="135"/>
    </location>
</feature>
<dbReference type="Pfam" id="PF13520">
    <property type="entry name" value="AA_permease_2"/>
    <property type="match status" value="1"/>
</dbReference>
<feature type="transmembrane region" description="Helical" evidence="17">
    <location>
        <begin position="429"/>
        <end position="451"/>
    </location>
</feature>
<feature type="transmembrane region" description="Helical" evidence="17">
    <location>
        <begin position="74"/>
        <end position="96"/>
    </location>
</feature>
<comment type="caution">
    <text evidence="19">The sequence shown here is derived from an EMBL/GenBank/DDBJ whole genome shotgun (WGS) entry which is preliminary data.</text>
</comment>
<dbReference type="InterPro" id="IPR012792">
    <property type="entry name" value="3-oxoacid_CoA-transf_A"/>
</dbReference>
<dbReference type="CDD" id="cd03860">
    <property type="entry name" value="M14_CP_A-B_like"/>
    <property type="match status" value="1"/>
</dbReference>
<name>A0A9Q9RMZ6_FUSFU</name>
<dbReference type="GO" id="GO:0016020">
    <property type="term" value="C:membrane"/>
    <property type="evidence" value="ECO:0007669"/>
    <property type="project" value="UniProtKB-SubCell"/>
</dbReference>
<evidence type="ECO:0000256" key="7">
    <source>
        <dbReference type="ARBA" id="ARBA00022692"/>
    </source>
</evidence>
<dbReference type="InterPro" id="IPR036990">
    <property type="entry name" value="M14A-like_propep"/>
</dbReference>
<dbReference type="GO" id="GO:0005576">
    <property type="term" value="C:extracellular region"/>
    <property type="evidence" value="ECO:0007669"/>
    <property type="project" value="UniProtKB-SubCell"/>
</dbReference>
<dbReference type="SMART" id="SM00882">
    <property type="entry name" value="CoA_trans"/>
    <property type="match status" value="2"/>
</dbReference>
<evidence type="ECO:0000256" key="1">
    <source>
        <dbReference type="ARBA" id="ARBA00003091"/>
    </source>
</evidence>
<comment type="similarity">
    <text evidence="4 15">Belongs to the peptidase M14 family.</text>
</comment>
<evidence type="ECO:0000256" key="17">
    <source>
        <dbReference type="SAM" id="Phobius"/>
    </source>
</evidence>
<dbReference type="SUPFAM" id="SSF54897">
    <property type="entry name" value="Protease propeptides/inhibitors"/>
    <property type="match status" value="1"/>
</dbReference>
<keyword evidence="8" id="KW-0479">Metal-binding</keyword>
<reference evidence="19" key="1">
    <citation type="submission" date="2019-05" db="EMBL/GenBank/DDBJ databases">
        <authorList>
            <person name="Piombo E."/>
        </authorList>
    </citation>
    <scope>NUCLEOTIDE SEQUENCE</scope>
    <source>
        <strain evidence="19">C2S</strain>
    </source>
</reference>
<protein>
    <recommendedName>
        <fullName evidence="18">Peptidase M14 domain-containing protein</fullName>
    </recommendedName>
</protein>
<dbReference type="InterPro" id="IPR057246">
    <property type="entry name" value="CARBOXYPEPT_ZN_1"/>
</dbReference>
<dbReference type="FunFam" id="1.20.1740.10:FF:000025">
    <property type="entry name" value="High-affinity methionine permease"/>
    <property type="match status" value="1"/>
</dbReference>
<dbReference type="SUPFAM" id="SSF100950">
    <property type="entry name" value="NagB/RpiA/CoA transferase-like"/>
    <property type="match status" value="2"/>
</dbReference>
<comment type="subcellular location">
    <subcellularLocation>
        <location evidence="2">Membrane</location>
        <topology evidence="2">Multi-pass membrane protein</topology>
    </subcellularLocation>
    <subcellularLocation>
        <location evidence="3">Secreted</location>
    </subcellularLocation>
</comment>
<evidence type="ECO:0000256" key="3">
    <source>
        <dbReference type="ARBA" id="ARBA00004613"/>
    </source>
</evidence>
<evidence type="ECO:0000256" key="12">
    <source>
        <dbReference type="ARBA" id="ARBA00023026"/>
    </source>
</evidence>
<dbReference type="Gene3D" id="3.30.70.340">
    <property type="entry name" value="Metallocarboxypeptidase-like"/>
    <property type="match status" value="1"/>
</dbReference>
<feature type="active site" description="Proton donor/acceptor" evidence="15">
    <location>
        <position position="1445"/>
    </location>
</feature>
<dbReference type="Proteomes" id="UP000760494">
    <property type="component" value="Unassembled WGS sequence"/>
</dbReference>
<keyword evidence="6" id="KW-0808">Transferase</keyword>
<feature type="transmembrane region" description="Helical" evidence="17">
    <location>
        <begin position="46"/>
        <end position="68"/>
    </location>
</feature>
<dbReference type="GO" id="GO:0004181">
    <property type="term" value="F:metallocarboxypeptidase activity"/>
    <property type="evidence" value="ECO:0007669"/>
    <property type="project" value="InterPro"/>
</dbReference>
<proteinExistence type="inferred from homology"/>
<dbReference type="NCBIfam" id="TIGR02429">
    <property type="entry name" value="pcaI_scoA_fam"/>
    <property type="match status" value="1"/>
</dbReference>
<feature type="transmembrane region" description="Helical" evidence="17">
    <location>
        <begin position="463"/>
        <end position="490"/>
    </location>
</feature>
<keyword evidence="14" id="KW-0865">Zymogen</keyword>
<dbReference type="PROSITE" id="PS52035">
    <property type="entry name" value="PEPTIDASE_M14"/>
    <property type="match status" value="1"/>
</dbReference>
<evidence type="ECO:0000256" key="16">
    <source>
        <dbReference type="SAM" id="MobiDB-lite"/>
    </source>
</evidence>
<dbReference type="GO" id="GO:0008270">
    <property type="term" value="F:zinc ion binding"/>
    <property type="evidence" value="ECO:0007669"/>
    <property type="project" value="InterPro"/>
</dbReference>
<evidence type="ECO:0000256" key="15">
    <source>
        <dbReference type="PROSITE-ProRule" id="PRU01379"/>
    </source>
</evidence>
<organism evidence="19 20">
    <name type="scientific">Fusarium fujikuroi</name>
    <name type="common">Bakanae and foot rot disease fungus</name>
    <name type="synonym">Gibberella fujikuroi</name>
    <dbReference type="NCBI Taxonomy" id="5127"/>
    <lineage>
        <taxon>Eukaryota</taxon>
        <taxon>Fungi</taxon>
        <taxon>Dikarya</taxon>
        <taxon>Ascomycota</taxon>
        <taxon>Pezizomycotina</taxon>
        <taxon>Sordariomycetes</taxon>
        <taxon>Hypocreomycetidae</taxon>
        <taxon>Hypocreales</taxon>
        <taxon>Nectriaceae</taxon>
        <taxon>Fusarium</taxon>
        <taxon>Fusarium fujikuroi species complex</taxon>
    </lineage>
</organism>
<evidence type="ECO:0000256" key="10">
    <source>
        <dbReference type="ARBA" id="ARBA00022833"/>
    </source>
</evidence>
<dbReference type="SMART" id="SM00631">
    <property type="entry name" value="Zn_pept"/>
    <property type="match status" value="1"/>
</dbReference>
<dbReference type="PRINTS" id="PR00765">
    <property type="entry name" value="CRBOXYPTASEA"/>
</dbReference>
<evidence type="ECO:0000256" key="8">
    <source>
        <dbReference type="ARBA" id="ARBA00022723"/>
    </source>
</evidence>
<keyword evidence="13 17" id="KW-0472">Membrane</keyword>
<evidence type="ECO:0000256" key="4">
    <source>
        <dbReference type="ARBA" id="ARBA00005988"/>
    </source>
</evidence>
<evidence type="ECO:0000313" key="19">
    <source>
        <dbReference type="EMBL" id="VTT72578.1"/>
    </source>
</evidence>
<dbReference type="Gene3D" id="1.20.1740.10">
    <property type="entry name" value="Amino acid/polyamine transporter I"/>
    <property type="match status" value="1"/>
</dbReference>
<feature type="domain" description="Peptidase M14" evidence="18">
    <location>
        <begin position="1171"/>
        <end position="1479"/>
    </location>
</feature>
<evidence type="ECO:0000256" key="9">
    <source>
        <dbReference type="ARBA" id="ARBA00022729"/>
    </source>
</evidence>
<evidence type="ECO:0000256" key="11">
    <source>
        <dbReference type="ARBA" id="ARBA00022989"/>
    </source>
</evidence>
<evidence type="ECO:0000313" key="20">
    <source>
        <dbReference type="Proteomes" id="UP000760494"/>
    </source>
</evidence>
<dbReference type="PROSITE" id="PS00132">
    <property type="entry name" value="CARBOXYPEPT_ZN_1"/>
    <property type="match status" value="1"/>
</dbReference>
<feature type="transmembrane region" description="Helical" evidence="17">
    <location>
        <begin position="188"/>
        <end position="209"/>
    </location>
</feature>
<dbReference type="InterPro" id="IPR037171">
    <property type="entry name" value="NagB/RpiA_transferase-like"/>
</dbReference>
<dbReference type="InterPro" id="IPR004165">
    <property type="entry name" value="CoA_trans_fam_I"/>
</dbReference>
<keyword evidence="9" id="KW-0732">Signal</keyword>
<evidence type="ECO:0000259" key="18">
    <source>
        <dbReference type="PROSITE" id="PS52035"/>
    </source>
</evidence>
<keyword evidence="10" id="KW-0862">Zinc</keyword>
<dbReference type="PANTHER" id="PTHR13707">
    <property type="entry name" value="KETOACID-COENZYME A TRANSFERASE"/>
    <property type="match status" value="1"/>
</dbReference>
<dbReference type="SUPFAM" id="SSF53187">
    <property type="entry name" value="Zn-dependent exopeptidases"/>
    <property type="match status" value="1"/>
</dbReference>
<keyword evidence="11 17" id="KW-1133">Transmembrane helix</keyword>